<feature type="domain" description="Helicase-associated" evidence="14">
    <location>
        <begin position="458"/>
        <end position="550"/>
    </location>
</feature>
<dbReference type="PANTHER" id="PTHR18934">
    <property type="entry name" value="ATP-DEPENDENT RNA HELICASE"/>
    <property type="match status" value="1"/>
</dbReference>
<evidence type="ECO:0000256" key="11">
    <source>
        <dbReference type="ARBA" id="ARBA00047984"/>
    </source>
</evidence>
<sequence length="753" mass="85142">MELLCEKEADAVTVSSEKNSFFDESESSGVEDGGLDDLELNPFDGLPYSSRFYDLLKQRENLPVWQMKDAFLESLLHHQIVVVSAGSKSGKSSQIPQWCAEYCLSVNYRHGTVVCTQVHKQTAVWLAMRVADEMDVNVGHEVGYVVPFENCCTNETILRYCTDEMLLREMMSNPLLSYYGVLIIDDVYERSVSTDILLGFLKDILISRPELKAVIITPPELSCNLVSYYGNVPLIEASNKPVSVEVVHASDIQTDYFLSALKLVFEIHRSKEKGDVAVFLACEQEINRAYETIKQDKVHLSPDLGELVPIPLYPHQPYSDYIPYEGLDHRFTDNKRRVVLTTSLGESLIWMTNICFVIDVGIEKRKVYNARIRAESFVTQPISRIQAEMRKRILSSRPAAKMFCLYPEEFTDQMKSSLTAKIEESNLTSVVLFLKRMDIAGFGQCDFISRPDPESLMQALEDLDYLAALDNDGNLSEFGIIMSEFPLDPQLSKSILAACEYDCVDEVLTLAAMVTAPTCFITVPLEENDEAVLGRKAKFLHPAGDHFTLINIYREFEELKRSGASQYDIEKWCQDYFFKPTALEMACVIRSELLDIMKRIELPVSEPAFGSDQNVLNIKKSLLSGYFMQTARDVDDLGNYIMLTHKQVGQLHPDSGYCVTRKVPEWVVFHEFSVSDRSCLRITSEISPDLFMHLAPQYYISNLPSSESKEILQKTTATTSSSITTLHEEEESDVDDDDDDAATGSAEPRCIIQ</sequence>
<comment type="similarity">
    <text evidence="3">Belongs to the DEAD box helicase family. DEAH subfamily.</text>
</comment>
<dbReference type="Gene3D" id="1.20.120.1080">
    <property type="match status" value="1"/>
</dbReference>
<keyword evidence="10" id="KW-0539">Nucleus</keyword>
<accession>A0A8C5PYP3</accession>
<evidence type="ECO:0000256" key="4">
    <source>
        <dbReference type="ARBA" id="ARBA00012552"/>
    </source>
</evidence>
<evidence type="ECO:0000313" key="16">
    <source>
        <dbReference type="Proteomes" id="UP000694569"/>
    </source>
</evidence>
<dbReference type="GO" id="GO:0005739">
    <property type="term" value="C:mitochondrion"/>
    <property type="evidence" value="ECO:0007669"/>
    <property type="project" value="UniProtKB-SubCell"/>
</dbReference>
<dbReference type="GO" id="GO:0003724">
    <property type="term" value="F:RNA helicase activity"/>
    <property type="evidence" value="ECO:0007669"/>
    <property type="project" value="UniProtKB-EC"/>
</dbReference>
<organism evidence="15 16">
    <name type="scientific">Leptobrachium leishanense</name>
    <name type="common">Leishan spiny toad</name>
    <dbReference type="NCBI Taxonomy" id="445787"/>
    <lineage>
        <taxon>Eukaryota</taxon>
        <taxon>Metazoa</taxon>
        <taxon>Chordata</taxon>
        <taxon>Craniata</taxon>
        <taxon>Vertebrata</taxon>
        <taxon>Euteleostomi</taxon>
        <taxon>Amphibia</taxon>
        <taxon>Batrachia</taxon>
        <taxon>Anura</taxon>
        <taxon>Pelobatoidea</taxon>
        <taxon>Megophryidae</taxon>
        <taxon>Leptobrachium</taxon>
    </lineage>
</organism>
<dbReference type="Gene3D" id="3.40.50.300">
    <property type="entry name" value="P-loop containing nucleotide triphosphate hydrolases"/>
    <property type="match status" value="2"/>
</dbReference>
<evidence type="ECO:0000259" key="14">
    <source>
        <dbReference type="SMART" id="SM00847"/>
    </source>
</evidence>
<evidence type="ECO:0000256" key="2">
    <source>
        <dbReference type="ARBA" id="ARBA00004173"/>
    </source>
</evidence>
<keyword evidence="16" id="KW-1185">Reference proteome</keyword>
<gene>
    <name evidence="15" type="primary">DHX32</name>
</gene>
<comment type="catalytic activity">
    <reaction evidence="11">
        <text>ATP + H2O = ADP + phosphate + H(+)</text>
        <dbReference type="Rhea" id="RHEA:13065"/>
        <dbReference type="ChEBI" id="CHEBI:15377"/>
        <dbReference type="ChEBI" id="CHEBI:15378"/>
        <dbReference type="ChEBI" id="CHEBI:30616"/>
        <dbReference type="ChEBI" id="CHEBI:43474"/>
        <dbReference type="ChEBI" id="CHEBI:456216"/>
        <dbReference type="EC" id="3.6.4.13"/>
    </reaction>
</comment>
<dbReference type="EC" id="3.6.4.13" evidence="4"/>
<dbReference type="InterPro" id="IPR048333">
    <property type="entry name" value="HA2_WH"/>
</dbReference>
<dbReference type="Pfam" id="PF07717">
    <property type="entry name" value="OB_NTP_bind"/>
    <property type="match status" value="1"/>
</dbReference>
<dbReference type="GeneTree" id="ENSGT00940000157227"/>
<comment type="subcellular location">
    <subcellularLocation>
        <location evidence="2">Mitochondrion</location>
    </subcellularLocation>
    <subcellularLocation>
        <location evidence="1">Nucleus</location>
    </subcellularLocation>
</comment>
<dbReference type="InterPro" id="IPR007502">
    <property type="entry name" value="Helicase-assoc_dom"/>
</dbReference>
<dbReference type="InterPro" id="IPR011709">
    <property type="entry name" value="DEAD-box_helicase_OB_fold"/>
</dbReference>
<evidence type="ECO:0000256" key="13">
    <source>
        <dbReference type="SAM" id="MobiDB-lite"/>
    </source>
</evidence>
<dbReference type="InterPro" id="IPR027417">
    <property type="entry name" value="P-loop_NTPase"/>
</dbReference>
<evidence type="ECO:0000256" key="8">
    <source>
        <dbReference type="ARBA" id="ARBA00022840"/>
    </source>
</evidence>
<keyword evidence="5" id="KW-0547">Nucleotide-binding</keyword>
<evidence type="ECO:0000256" key="7">
    <source>
        <dbReference type="ARBA" id="ARBA00022806"/>
    </source>
</evidence>
<keyword evidence="6" id="KW-0378">Hydrolase</keyword>
<evidence type="ECO:0000256" key="10">
    <source>
        <dbReference type="ARBA" id="ARBA00023242"/>
    </source>
</evidence>
<feature type="region of interest" description="Disordered" evidence="13">
    <location>
        <begin position="711"/>
        <end position="753"/>
    </location>
</feature>
<dbReference type="CDD" id="cd18791">
    <property type="entry name" value="SF2_C_RHA"/>
    <property type="match status" value="1"/>
</dbReference>
<keyword evidence="9" id="KW-0496">Mitochondrion</keyword>
<evidence type="ECO:0000256" key="1">
    <source>
        <dbReference type="ARBA" id="ARBA00004123"/>
    </source>
</evidence>
<evidence type="ECO:0000256" key="9">
    <source>
        <dbReference type="ARBA" id="ARBA00023128"/>
    </source>
</evidence>
<feature type="compositionally biased region" description="Acidic residues" evidence="13">
    <location>
        <begin position="728"/>
        <end position="741"/>
    </location>
</feature>
<protein>
    <recommendedName>
        <fullName evidence="12">Putative pre-mRNA-splicing factor ATP-dependent RNA helicase DHX32</fullName>
        <ecNumber evidence="4">3.6.4.13</ecNumber>
    </recommendedName>
</protein>
<dbReference type="Ensembl" id="ENSLLET00000030535.1">
    <property type="protein sequence ID" value="ENSLLEP00000029397.1"/>
    <property type="gene ID" value="ENSLLEG00000018646.1"/>
</dbReference>
<evidence type="ECO:0000256" key="12">
    <source>
        <dbReference type="ARBA" id="ARBA00073474"/>
    </source>
</evidence>
<dbReference type="FunFam" id="3.40.50.300:FF:001007">
    <property type="entry name" value="putative pre-mRNA-splicing factor ATP-dependent RNA helicase DHX32"/>
    <property type="match status" value="1"/>
</dbReference>
<dbReference type="Proteomes" id="UP000694569">
    <property type="component" value="Unplaced"/>
</dbReference>
<evidence type="ECO:0000256" key="3">
    <source>
        <dbReference type="ARBA" id="ARBA00008792"/>
    </source>
</evidence>
<dbReference type="SUPFAM" id="SSF52540">
    <property type="entry name" value="P-loop containing nucleoside triphosphate hydrolases"/>
    <property type="match status" value="1"/>
</dbReference>
<evidence type="ECO:0000256" key="6">
    <source>
        <dbReference type="ARBA" id="ARBA00022801"/>
    </source>
</evidence>
<dbReference type="Pfam" id="PF21010">
    <property type="entry name" value="HA2_C"/>
    <property type="match status" value="1"/>
</dbReference>
<proteinExistence type="inferred from homology"/>
<dbReference type="GO" id="GO:0003723">
    <property type="term" value="F:RNA binding"/>
    <property type="evidence" value="ECO:0007669"/>
    <property type="project" value="TreeGrafter"/>
</dbReference>
<dbReference type="GO" id="GO:0005524">
    <property type="term" value="F:ATP binding"/>
    <property type="evidence" value="ECO:0007669"/>
    <property type="project" value="UniProtKB-KW"/>
</dbReference>
<dbReference type="GO" id="GO:0005681">
    <property type="term" value="C:spliceosomal complex"/>
    <property type="evidence" value="ECO:0007669"/>
    <property type="project" value="TreeGrafter"/>
</dbReference>
<feature type="compositionally biased region" description="Low complexity" evidence="13">
    <location>
        <begin position="715"/>
        <end position="725"/>
    </location>
</feature>
<evidence type="ECO:0000256" key="5">
    <source>
        <dbReference type="ARBA" id="ARBA00022741"/>
    </source>
</evidence>
<keyword evidence="8" id="KW-0067">ATP-binding</keyword>
<dbReference type="GO" id="GO:0016787">
    <property type="term" value="F:hydrolase activity"/>
    <property type="evidence" value="ECO:0007669"/>
    <property type="project" value="UniProtKB-KW"/>
</dbReference>
<dbReference type="SMART" id="SM00847">
    <property type="entry name" value="HA2"/>
    <property type="match status" value="1"/>
</dbReference>
<dbReference type="FunFam" id="3.40.50.300:FF:001055">
    <property type="entry name" value="putative pre-mRNA-splicing factor ATP-dependent RNA helicase DHX32"/>
    <property type="match status" value="1"/>
</dbReference>
<dbReference type="Pfam" id="PF04408">
    <property type="entry name" value="WHD_HA2"/>
    <property type="match status" value="1"/>
</dbReference>
<reference evidence="15" key="2">
    <citation type="submission" date="2025-09" db="UniProtKB">
        <authorList>
            <consortium name="Ensembl"/>
        </authorList>
    </citation>
    <scope>IDENTIFICATION</scope>
</reference>
<evidence type="ECO:0000313" key="15">
    <source>
        <dbReference type="Ensembl" id="ENSLLEP00000029397.1"/>
    </source>
</evidence>
<name>A0A8C5PYP3_9ANUR</name>
<dbReference type="AlphaFoldDB" id="A0A8C5PYP3"/>
<reference evidence="15" key="1">
    <citation type="submission" date="2025-08" db="UniProtKB">
        <authorList>
            <consortium name="Ensembl"/>
        </authorList>
    </citation>
    <scope>IDENTIFICATION</scope>
</reference>
<dbReference type="PANTHER" id="PTHR18934:SF88">
    <property type="entry name" value="PRE-MRNA-SPLICING FACTOR ATP-DEPENDENT RNA HELICASE DHX32-RELATED"/>
    <property type="match status" value="1"/>
</dbReference>
<keyword evidence="7" id="KW-0347">Helicase</keyword>
<dbReference type="OrthoDB" id="10253254at2759"/>